<feature type="transmembrane region" description="Helical" evidence="1">
    <location>
        <begin position="289"/>
        <end position="311"/>
    </location>
</feature>
<accession>A0A2N9JF22</accession>
<feature type="transmembrane region" description="Helical" evidence="1">
    <location>
        <begin position="386"/>
        <end position="405"/>
    </location>
</feature>
<sequence>MQALEPRRRSRWVATLDTAFFVLAGVASVWLAYQTLREGIQPGWPMLLVFVFWVLVAYLVLPRLHRILSTIYVPDYFIGRTRTADGLLGDPVNLALRGTADQVHEAMTAAGWAKADPVTLYTSWRIVASTLARRSYPNAPVSPLVLFGRRHDFCYQQEVAGSPSKRHHVRFWRCPPGWLLPGGFAVDWLAAGTFDRSVGLSLFTFQITHKIEDDVDEERDYVVGGVSAVPGTAVTVLRDFSTGYHSRNGGGDRIVTDGDLPVIDLTAVSVAPVDEPPPSLRRRLVPVSVAFGVAMTALRAVGSLLVAGLAIAAGTLPGAAELEQGPVSHDLVVFVGVALMVSGLVDVLLAGATLARRNWARLLLCADSVISVAGVILPRLATGSSVMLHAGLLPVAASVLVLLGLSSDSAREYTIGKRGTVVG</sequence>
<evidence type="ECO:0000313" key="4">
    <source>
        <dbReference type="Proteomes" id="UP000238164"/>
    </source>
</evidence>
<dbReference type="EMBL" id="LT985188">
    <property type="protein sequence ID" value="SPD86363.1"/>
    <property type="molecule type" value="Genomic_DNA"/>
</dbReference>
<feature type="transmembrane region" description="Helical" evidence="1">
    <location>
        <begin position="331"/>
        <end position="355"/>
    </location>
</feature>
<evidence type="ECO:0000313" key="3">
    <source>
        <dbReference type="EMBL" id="SPD86363.1"/>
    </source>
</evidence>
<proteinExistence type="predicted"/>
<feature type="transmembrane region" description="Helical" evidence="1">
    <location>
        <begin position="12"/>
        <end position="32"/>
    </location>
</feature>
<gene>
    <name evidence="3" type="ORF">MPLG2_1327</name>
</gene>
<keyword evidence="1" id="KW-1133">Transmembrane helix</keyword>
<evidence type="ECO:0000259" key="2">
    <source>
        <dbReference type="Pfam" id="PF14067"/>
    </source>
</evidence>
<feature type="domain" description="LssY-like C-terminal" evidence="2">
    <location>
        <begin position="71"/>
        <end position="260"/>
    </location>
</feature>
<evidence type="ECO:0000256" key="1">
    <source>
        <dbReference type="SAM" id="Phobius"/>
    </source>
</evidence>
<organism evidence="3 4">
    <name type="scientific">Micropruina glycogenica</name>
    <dbReference type="NCBI Taxonomy" id="75385"/>
    <lineage>
        <taxon>Bacteria</taxon>
        <taxon>Bacillati</taxon>
        <taxon>Actinomycetota</taxon>
        <taxon>Actinomycetes</taxon>
        <taxon>Propionibacteriales</taxon>
        <taxon>Nocardioidaceae</taxon>
        <taxon>Micropruina</taxon>
    </lineage>
</organism>
<dbReference type="AlphaFoldDB" id="A0A2N9JF22"/>
<dbReference type="InterPro" id="IPR025902">
    <property type="entry name" value="LssY-like-C_dom"/>
</dbReference>
<keyword evidence="4" id="KW-1185">Reference proteome</keyword>
<keyword evidence="1" id="KW-0812">Transmembrane</keyword>
<dbReference type="KEGG" id="mgg:MPLG2_1327"/>
<dbReference type="RefSeq" id="WP_231935857.1">
    <property type="nucleotide sequence ID" value="NZ_BAAAGO010000018.1"/>
</dbReference>
<dbReference type="Pfam" id="PF14067">
    <property type="entry name" value="LssY_C"/>
    <property type="match status" value="1"/>
</dbReference>
<keyword evidence="1" id="KW-0472">Membrane</keyword>
<reference evidence="3 4" key="1">
    <citation type="submission" date="2018-02" db="EMBL/GenBank/DDBJ databases">
        <authorList>
            <person name="Cohen D.B."/>
            <person name="Kent A.D."/>
        </authorList>
    </citation>
    <scope>NUCLEOTIDE SEQUENCE [LARGE SCALE GENOMIC DNA]</scope>
    <source>
        <strain evidence="3">1</strain>
    </source>
</reference>
<protein>
    <recommendedName>
        <fullName evidence="2">LssY-like C-terminal domain-containing protein</fullName>
    </recommendedName>
</protein>
<dbReference type="Proteomes" id="UP000238164">
    <property type="component" value="Chromosome 1"/>
</dbReference>
<feature type="transmembrane region" description="Helical" evidence="1">
    <location>
        <begin position="44"/>
        <end position="61"/>
    </location>
</feature>
<name>A0A2N9JF22_9ACTN</name>
<feature type="transmembrane region" description="Helical" evidence="1">
    <location>
        <begin position="362"/>
        <end position="380"/>
    </location>
</feature>